<evidence type="ECO:0000256" key="3">
    <source>
        <dbReference type="ARBA" id="ARBA00022692"/>
    </source>
</evidence>
<dbReference type="PANTHER" id="PTHR30250:SF26">
    <property type="entry name" value="PSMA PROTEIN"/>
    <property type="match status" value="1"/>
</dbReference>
<gene>
    <name evidence="7" type="ORF">GCM10023340_20190</name>
</gene>
<feature type="transmembrane region" description="Helical" evidence="6">
    <location>
        <begin position="20"/>
        <end position="38"/>
    </location>
</feature>
<dbReference type="Proteomes" id="UP001500221">
    <property type="component" value="Unassembled WGS sequence"/>
</dbReference>
<feature type="transmembrane region" description="Helical" evidence="6">
    <location>
        <begin position="328"/>
        <end position="348"/>
    </location>
</feature>
<keyword evidence="4 6" id="KW-1133">Transmembrane helix</keyword>
<feature type="transmembrane region" description="Helical" evidence="6">
    <location>
        <begin position="91"/>
        <end position="111"/>
    </location>
</feature>
<dbReference type="EMBL" id="BAABKG010000002">
    <property type="protein sequence ID" value="GAA5147574.1"/>
    <property type="molecule type" value="Genomic_DNA"/>
</dbReference>
<proteinExistence type="predicted"/>
<dbReference type="Pfam" id="PF01943">
    <property type="entry name" value="Polysacc_synt"/>
    <property type="match status" value="1"/>
</dbReference>
<accession>A0ABP9PLV7</accession>
<evidence type="ECO:0000256" key="5">
    <source>
        <dbReference type="ARBA" id="ARBA00023136"/>
    </source>
</evidence>
<protein>
    <recommendedName>
        <fullName evidence="9">Polysaccharide biosynthesis protein C-terminal domain-containing protein</fullName>
    </recommendedName>
</protein>
<feature type="transmembrane region" description="Helical" evidence="6">
    <location>
        <begin position="50"/>
        <end position="76"/>
    </location>
</feature>
<reference evidence="8" key="1">
    <citation type="journal article" date="2019" name="Int. J. Syst. Evol. Microbiol.">
        <title>The Global Catalogue of Microorganisms (GCM) 10K type strain sequencing project: providing services to taxonomists for standard genome sequencing and annotation.</title>
        <authorList>
            <consortium name="The Broad Institute Genomics Platform"/>
            <consortium name="The Broad Institute Genome Sequencing Center for Infectious Disease"/>
            <person name="Wu L."/>
            <person name="Ma J."/>
        </authorList>
    </citation>
    <scope>NUCLEOTIDE SEQUENCE [LARGE SCALE GENOMIC DNA]</scope>
    <source>
        <strain evidence="8">JCM 18459</strain>
    </source>
</reference>
<organism evidence="7 8">
    <name type="scientific">Nocardioides marinquilinus</name>
    <dbReference type="NCBI Taxonomy" id="1210400"/>
    <lineage>
        <taxon>Bacteria</taxon>
        <taxon>Bacillati</taxon>
        <taxon>Actinomycetota</taxon>
        <taxon>Actinomycetes</taxon>
        <taxon>Propionibacteriales</taxon>
        <taxon>Nocardioidaceae</taxon>
        <taxon>Nocardioides</taxon>
    </lineage>
</organism>
<comment type="subcellular location">
    <subcellularLocation>
        <location evidence="1">Cell membrane</location>
        <topology evidence="1">Multi-pass membrane protein</topology>
    </subcellularLocation>
</comment>
<evidence type="ECO:0000256" key="2">
    <source>
        <dbReference type="ARBA" id="ARBA00022475"/>
    </source>
</evidence>
<comment type="caution">
    <text evidence="7">The sequence shown here is derived from an EMBL/GenBank/DDBJ whole genome shotgun (WGS) entry which is preliminary data.</text>
</comment>
<feature type="transmembrane region" description="Helical" evidence="6">
    <location>
        <begin position="386"/>
        <end position="407"/>
    </location>
</feature>
<evidence type="ECO:0000256" key="6">
    <source>
        <dbReference type="SAM" id="Phobius"/>
    </source>
</evidence>
<name>A0ABP9PLV7_9ACTN</name>
<feature type="transmembrane region" description="Helical" evidence="6">
    <location>
        <begin position="295"/>
        <end position="316"/>
    </location>
</feature>
<evidence type="ECO:0000256" key="1">
    <source>
        <dbReference type="ARBA" id="ARBA00004651"/>
    </source>
</evidence>
<keyword evidence="3 6" id="KW-0812">Transmembrane</keyword>
<evidence type="ECO:0008006" key="9">
    <source>
        <dbReference type="Google" id="ProtNLM"/>
    </source>
</evidence>
<feature type="transmembrane region" description="Helical" evidence="6">
    <location>
        <begin position="176"/>
        <end position="196"/>
    </location>
</feature>
<dbReference type="InterPro" id="IPR002797">
    <property type="entry name" value="Polysacc_synth"/>
</dbReference>
<feature type="transmembrane region" description="Helical" evidence="6">
    <location>
        <begin position="249"/>
        <end position="274"/>
    </location>
</feature>
<dbReference type="InterPro" id="IPR050833">
    <property type="entry name" value="Poly_Biosynth_Transport"/>
</dbReference>
<feature type="transmembrane region" description="Helical" evidence="6">
    <location>
        <begin position="123"/>
        <end position="144"/>
    </location>
</feature>
<keyword evidence="2" id="KW-1003">Cell membrane</keyword>
<keyword evidence="8" id="KW-1185">Reference proteome</keyword>
<evidence type="ECO:0000313" key="8">
    <source>
        <dbReference type="Proteomes" id="UP001500221"/>
    </source>
</evidence>
<dbReference type="PANTHER" id="PTHR30250">
    <property type="entry name" value="PST FAMILY PREDICTED COLANIC ACID TRANSPORTER"/>
    <property type="match status" value="1"/>
</dbReference>
<feature type="transmembrane region" description="Helical" evidence="6">
    <location>
        <begin position="150"/>
        <end position="169"/>
    </location>
</feature>
<feature type="transmembrane region" description="Helical" evidence="6">
    <location>
        <begin position="360"/>
        <end position="380"/>
    </location>
</feature>
<evidence type="ECO:0000313" key="7">
    <source>
        <dbReference type="EMBL" id="GAA5147574.1"/>
    </source>
</evidence>
<dbReference type="RefSeq" id="WP_345457788.1">
    <property type="nucleotide sequence ID" value="NZ_BAABKG010000002.1"/>
</dbReference>
<sequence length="428" mass="43353">MVRRAREHGIPGGSPLLGTAATNVVMVVCSSLAGVIVARELGPSGRGDYAAVVVLFGSALIIGELGLTAAVTYFVARDPGSGADVVATGRALMVLTGSGWAVGGYFMAPLLVDGDDVIAAMRVMFVCCLPAFAGASFGFALQAVDIRRWNMMRLGLPVPYLLCVVAIAVMGKSNILVFCVALAATSTAQGLLSYWLGRSVGLAGGRVRRGLIRPLTTYGVSQLAASAPTSINSRADQLVLSQVAGSAVLGLYAVAVSVTALALPLVTAIGNVVFPRLASGEGSGQDTRRLQQTALVGSVLVAGVTLVPLCVTAPWLVPLVFGESFSGATQLVWVLAPGALALAVSAVAGDILRGLGRPLAVAWAQLAGAVLVTVLLIALVPVWGGMGAALASSATFVLVAVLLCLAVRGGRDRTGSLDAPDPARGGSR</sequence>
<evidence type="ECO:0000256" key="4">
    <source>
        <dbReference type="ARBA" id="ARBA00022989"/>
    </source>
</evidence>
<keyword evidence="5 6" id="KW-0472">Membrane</keyword>